<dbReference type="EMBL" id="JAMFTS010000002">
    <property type="protein sequence ID" value="KAJ4794926.1"/>
    <property type="molecule type" value="Genomic_DNA"/>
</dbReference>
<dbReference type="InterPro" id="IPR040361">
    <property type="entry name" value="TPD1"/>
</dbReference>
<evidence type="ECO:0000313" key="2">
    <source>
        <dbReference type="EMBL" id="KAJ4794926.1"/>
    </source>
</evidence>
<organism evidence="2 3">
    <name type="scientific">Rhynchospora pubera</name>
    <dbReference type="NCBI Taxonomy" id="906938"/>
    <lineage>
        <taxon>Eukaryota</taxon>
        <taxon>Viridiplantae</taxon>
        <taxon>Streptophyta</taxon>
        <taxon>Embryophyta</taxon>
        <taxon>Tracheophyta</taxon>
        <taxon>Spermatophyta</taxon>
        <taxon>Magnoliopsida</taxon>
        <taxon>Liliopsida</taxon>
        <taxon>Poales</taxon>
        <taxon>Cyperaceae</taxon>
        <taxon>Cyperoideae</taxon>
        <taxon>Rhynchosporeae</taxon>
        <taxon>Rhynchospora</taxon>
    </lineage>
</organism>
<accession>A0AAV8FV31</accession>
<dbReference type="GO" id="GO:0001709">
    <property type="term" value="P:cell fate determination"/>
    <property type="evidence" value="ECO:0007669"/>
    <property type="project" value="TreeGrafter"/>
</dbReference>
<reference evidence="2" key="1">
    <citation type="submission" date="2022-08" db="EMBL/GenBank/DDBJ databases">
        <authorList>
            <person name="Marques A."/>
        </authorList>
    </citation>
    <scope>NUCLEOTIDE SEQUENCE</scope>
    <source>
        <strain evidence="2">RhyPub2mFocal</strain>
        <tissue evidence="2">Leaves</tissue>
    </source>
</reference>
<dbReference type="PANTHER" id="PTHR33184">
    <property type="entry name" value="PROTEIN TAPETUM DETERMINANT 1-LIKE-RELATED"/>
    <property type="match status" value="1"/>
</dbReference>
<name>A0AAV8FV31_9POAL</name>
<evidence type="ECO:0000313" key="3">
    <source>
        <dbReference type="Proteomes" id="UP001140206"/>
    </source>
</evidence>
<dbReference type="Proteomes" id="UP001140206">
    <property type="component" value="Chromosome 2"/>
</dbReference>
<sequence length="153" mass="16836">MLCLFLLKYPSCLFALCLSSLLSKQAMAYRGTIILLFLVSLFLANSNQVLGTQPCRPSDIVITQSRTNKVVEGKPEYAVSIRNVCKCAQSKVFVQCYGLSSVESVDSRAIRAVDGERCMLGGGRPISKGTPLKFKYAWMTPQDFPVISSTIHC</sequence>
<comment type="caution">
    <text evidence="2">The sequence shown here is derived from an EMBL/GenBank/DDBJ whole genome shotgun (WGS) entry which is preliminary data.</text>
</comment>
<keyword evidence="3" id="KW-1185">Reference proteome</keyword>
<dbReference type="AlphaFoldDB" id="A0AAV8FV31"/>
<dbReference type="Pfam" id="PF24068">
    <property type="entry name" value="TPD1_C"/>
    <property type="match status" value="1"/>
</dbReference>
<dbReference type="PANTHER" id="PTHR33184:SF72">
    <property type="entry name" value="BETA-1,3-N-ACETYLGLUCOSAMINYLTRANSFERASE FAMILY PROTEIN"/>
    <property type="match status" value="1"/>
</dbReference>
<gene>
    <name evidence="2" type="ORF">LUZ62_046172</name>
</gene>
<evidence type="ECO:0000256" key="1">
    <source>
        <dbReference type="ARBA" id="ARBA00022729"/>
    </source>
</evidence>
<protein>
    <submittedName>
        <fullName evidence="2">Tapetum determinant 1</fullName>
    </submittedName>
</protein>
<keyword evidence="1" id="KW-0732">Signal</keyword>
<proteinExistence type="predicted"/>